<evidence type="ECO:0000256" key="7">
    <source>
        <dbReference type="ARBA" id="ARBA00042026"/>
    </source>
</evidence>
<evidence type="ECO:0000256" key="19">
    <source>
        <dbReference type="ARBA" id="ARBA00048921"/>
    </source>
</evidence>
<evidence type="ECO:0000256" key="1">
    <source>
        <dbReference type="ARBA" id="ARBA00006484"/>
    </source>
</evidence>
<dbReference type="EnsemblMetazoa" id="G21861.5">
    <property type="protein sequence ID" value="G21861.5:cds"/>
    <property type="gene ID" value="G21861"/>
</dbReference>
<dbReference type="PRINTS" id="PR00081">
    <property type="entry name" value="GDHRDH"/>
</dbReference>
<dbReference type="Gene3D" id="3.40.50.720">
    <property type="entry name" value="NAD(P)-binding Rossmann-like Domain"/>
    <property type="match status" value="1"/>
</dbReference>
<proteinExistence type="inferred from homology"/>
<dbReference type="EnsemblMetazoa" id="G21861.6">
    <property type="protein sequence ID" value="G21861.6:cds"/>
    <property type="gene ID" value="G21861"/>
</dbReference>
<evidence type="ECO:0000256" key="4">
    <source>
        <dbReference type="ARBA" id="ARBA00039060"/>
    </source>
</evidence>
<evidence type="ECO:0000256" key="9">
    <source>
        <dbReference type="ARBA" id="ARBA00047325"/>
    </source>
</evidence>
<comment type="catalytic activity">
    <reaction evidence="9">
        <text>prostaglandin E1 + NAD(+) = 15-oxoprostaglandin E1 + NADH + H(+)</text>
        <dbReference type="Rhea" id="RHEA:16477"/>
        <dbReference type="ChEBI" id="CHEBI:15378"/>
        <dbReference type="ChEBI" id="CHEBI:57397"/>
        <dbReference type="ChEBI" id="CHEBI:57401"/>
        <dbReference type="ChEBI" id="CHEBI:57540"/>
        <dbReference type="ChEBI" id="CHEBI:57945"/>
    </reaction>
    <physiologicalReaction direction="left-to-right" evidence="9">
        <dbReference type="Rhea" id="RHEA:16478"/>
    </physiologicalReaction>
</comment>
<evidence type="ECO:0000256" key="14">
    <source>
        <dbReference type="ARBA" id="ARBA00048170"/>
    </source>
</evidence>
<comment type="catalytic activity">
    <reaction evidence="11">
        <text>14-hydroxy-(4Z,7Z,10Z,12E,16Z,19Z)-docosahexaenoate + NAD(+) = 14-oxo-(4Z,7Z,10Z,12E,16Z,19Z)-docosahexaenoate + NADH + H(+)</text>
        <dbReference type="Rhea" id="RHEA:48952"/>
        <dbReference type="ChEBI" id="CHEBI:15378"/>
        <dbReference type="ChEBI" id="CHEBI:57540"/>
        <dbReference type="ChEBI" id="CHEBI:57945"/>
        <dbReference type="ChEBI" id="CHEBI:90866"/>
        <dbReference type="ChEBI" id="CHEBI:90867"/>
    </reaction>
    <physiologicalReaction direction="left-to-right" evidence="11">
        <dbReference type="Rhea" id="RHEA:48953"/>
    </physiologicalReaction>
</comment>
<comment type="catalytic activity">
    <reaction evidence="18">
        <text>prostaglandin E2 + NAD(+) = 15-oxoprostaglandin E2 + NADH + H(+)</text>
        <dbReference type="Rhea" id="RHEA:11876"/>
        <dbReference type="ChEBI" id="CHEBI:15378"/>
        <dbReference type="ChEBI" id="CHEBI:57400"/>
        <dbReference type="ChEBI" id="CHEBI:57540"/>
        <dbReference type="ChEBI" id="CHEBI:57945"/>
        <dbReference type="ChEBI" id="CHEBI:606564"/>
        <dbReference type="EC" id="1.1.1.141"/>
    </reaction>
    <physiologicalReaction direction="left-to-right" evidence="18">
        <dbReference type="Rhea" id="RHEA:11877"/>
    </physiologicalReaction>
</comment>
<evidence type="ECO:0000256" key="15">
    <source>
        <dbReference type="ARBA" id="ARBA00048393"/>
    </source>
</evidence>
<comment type="function">
    <text evidence="8">Catalyzes the NAD-dependent dehydrogenation (oxidation) of a broad array of hydroxylated polyunsaturated fatty acids (mainly eicosanoids and docosanoids, including prostaglandins, lipoxins and resolvins), yielding their corresponding keto (oxo) metabolites. Decreases the levels of the pro-proliferative prostaglandins such as prostaglandin E2 (whose activity is increased in cancer because of an increase in the expression of cyclooxygenase 2) and generates oxo-fatty acid products that can profoundly influence cell function by abrogating pro-inflammatory cytokine expression. Converts resolvins E1, D1 and D2 to their oxo products, which represents a mode of resolvin inactivation. Resolvin E1 plays important roles during the resolution phase of acute inflammation, while resolvins D1 and D2 have a unique role in obesity-induced adipose inflammation.</text>
</comment>
<dbReference type="EnsemblMetazoa" id="G21861.1">
    <property type="protein sequence ID" value="G21861.1:cds"/>
    <property type="gene ID" value="G21861"/>
</dbReference>
<keyword evidence="25" id="KW-1185">Reference proteome</keyword>
<evidence type="ECO:0000256" key="8">
    <source>
        <dbReference type="ARBA" id="ARBA00045705"/>
    </source>
</evidence>
<evidence type="ECO:0000256" key="17">
    <source>
        <dbReference type="ARBA" id="ARBA00048611"/>
    </source>
</evidence>
<dbReference type="InterPro" id="IPR002347">
    <property type="entry name" value="SDR_fam"/>
</dbReference>
<gene>
    <name evidence="23" type="ORF">CGI_10008555</name>
</gene>
<dbReference type="PROSITE" id="PS00061">
    <property type="entry name" value="ADH_SHORT"/>
    <property type="match status" value="1"/>
</dbReference>
<comment type="catalytic activity">
    <reaction evidence="21">
        <text>resolvin E1 + NAD(+) = 18-oxo-resolvin E1 + NADH + H(+)</text>
        <dbReference type="Rhea" id="RHEA:49244"/>
        <dbReference type="ChEBI" id="CHEBI:15378"/>
        <dbReference type="ChEBI" id="CHEBI:57540"/>
        <dbReference type="ChEBI" id="CHEBI:57945"/>
        <dbReference type="ChEBI" id="CHEBI:91000"/>
        <dbReference type="ChEBI" id="CHEBI:91001"/>
    </reaction>
    <physiologicalReaction direction="left-to-right" evidence="21">
        <dbReference type="Rhea" id="RHEA:49245"/>
    </physiologicalReaction>
</comment>
<dbReference type="GO" id="GO:0047034">
    <property type="term" value="F:15-hydroxyicosatetraenoate dehydrogenase activity"/>
    <property type="evidence" value="ECO:0007669"/>
    <property type="project" value="UniProtKB-EC"/>
</dbReference>
<comment type="catalytic activity">
    <reaction evidence="13">
        <text>(11R)-hydroxy-(5Z,8Z,12E,14Z)-eicosatetraenoate + NAD(+) = 11-oxo-(5Z,8Z,12E,14Z)-eicosatetraenoate + NADH + H(+)</text>
        <dbReference type="Rhea" id="RHEA:48640"/>
        <dbReference type="ChEBI" id="CHEBI:15378"/>
        <dbReference type="ChEBI" id="CHEBI:57540"/>
        <dbReference type="ChEBI" id="CHEBI:57945"/>
        <dbReference type="ChEBI" id="CHEBI:78836"/>
        <dbReference type="ChEBI" id="CHEBI:90697"/>
    </reaction>
    <physiologicalReaction direction="left-to-right" evidence="13">
        <dbReference type="Rhea" id="RHEA:48641"/>
    </physiologicalReaction>
</comment>
<comment type="catalytic activity">
    <reaction evidence="12">
        <text>15-oxo-(5S,6R)-dihydroxy-(7E,9E,11Z)-eicosatrienoate + NADH + H(+) = (5S,6R,15S)-trihydroxy-(7E,9E,11Z)-eicosatrienoate + NAD(+)</text>
        <dbReference type="Rhea" id="RHEA:41596"/>
        <dbReference type="ChEBI" id="CHEBI:15378"/>
        <dbReference type="ChEBI" id="CHEBI:57540"/>
        <dbReference type="ChEBI" id="CHEBI:57945"/>
        <dbReference type="ChEBI" id="CHEBI:78325"/>
        <dbReference type="ChEBI" id="CHEBI:78329"/>
    </reaction>
    <physiologicalReaction direction="left-to-right" evidence="12">
        <dbReference type="Rhea" id="RHEA:41597"/>
    </physiologicalReaction>
</comment>
<comment type="catalytic activity">
    <reaction evidence="17">
        <text>prostaglandin A1 + NAD(+) = 15-oxo-prostaglandin A1 + NADH + H(+)</text>
        <dbReference type="Rhea" id="RHEA:41263"/>
        <dbReference type="ChEBI" id="CHEBI:15378"/>
        <dbReference type="ChEBI" id="CHEBI:57398"/>
        <dbReference type="ChEBI" id="CHEBI:57540"/>
        <dbReference type="ChEBI" id="CHEBI:57945"/>
        <dbReference type="ChEBI" id="CHEBI:85072"/>
    </reaction>
    <physiologicalReaction direction="left-to-right" evidence="17">
        <dbReference type="Rhea" id="RHEA:41264"/>
    </physiologicalReaction>
</comment>
<evidence type="ECO:0000256" key="6">
    <source>
        <dbReference type="ARBA" id="ARBA00041812"/>
    </source>
</evidence>
<protein>
    <recommendedName>
        <fullName evidence="5">15-hydroxyprostaglandin dehydrogenase [NAD(+)]</fullName>
        <ecNumber evidence="3">1.1.1.141</ecNumber>
        <ecNumber evidence="4">1.1.1.232</ecNumber>
    </recommendedName>
    <alternativeName>
        <fullName evidence="7">Eicosanoid/docosanoid dehydrogenase [NAD(+)]</fullName>
    </alternativeName>
    <alternativeName>
        <fullName evidence="6">Prostaglandin dehydrogenase 1</fullName>
    </alternativeName>
</protein>
<dbReference type="GO" id="GO:0016404">
    <property type="term" value="F:15-hydroxyprostaglandin dehydrogenase (NAD+) activity"/>
    <property type="evidence" value="ECO:0007669"/>
    <property type="project" value="UniProtKB-EC"/>
</dbReference>
<evidence type="ECO:0000256" key="10">
    <source>
        <dbReference type="ARBA" id="ARBA00047672"/>
    </source>
</evidence>
<dbReference type="EMBL" id="JH815917">
    <property type="protein sequence ID" value="EKC19471.1"/>
    <property type="molecule type" value="Genomic_DNA"/>
</dbReference>
<evidence type="ECO:0000256" key="2">
    <source>
        <dbReference type="ARBA" id="ARBA00023002"/>
    </source>
</evidence>
<dbReference type="Proteomes" id="UP000005408">
    <property type="component" value="Unassembled WGS sequence"/>
</dbReference>
<keyword evidence="2" id="KW-0560">Oxidoreductase</keyword>
<evidence type="ECO:0000256" key="11">
    <source>
        <dbReference type="ARBA" id="ARBA00048008"/>
    </source>
</evidence>
<dbReference type="GO" id="GO:0005737">
    <property type="term" value="C:cytoplasm"/>
    <property type="evidence" value="ECO:0007669"/>
    <property type="project" value="TreeGrafter"/>
</dbReference>
<comment type="catalytic activity">
    <reaction evidence="14">
        <text>resolvin D1 + NAD(+) = 17-oxoresolvin D1 + NADH + H(+)</text>
        <dbReference type="Rhea" id="RHEA:50128"/>
        <dbReference type="ChEBI" id="CHEBI:15378"/>
        <dbReference type="ChEBI" id="CHEBI:57540"/>
        <dbReference type="ChEBI" id="CHEBI:57945"/>
        <dbReference type="ChEBI" id="CHEBI:132079"/>
        <dbReference type="ChEBI" id="CHEBI:132081"/>
    </reaction>
    <physiologicalReaction direction="left-to-right" evidence="14">
        <dbReference type="Rhea" id="RHEA:50129"/>
    </physiologicalReaction>
</comment>
<dbReference type="PANTHER" id="PTHR44229:SF4">
    <property type="entry name" value="15-HYDROXYPROSTAGLANDIN DEHYDROGENASE [NAD(+)]"/>
    <property type="match status" value="1"/>
</dbReference>
<dbReference type="OMA" id="VWDRVLH"/>
<dbReference type="SUPFAM" id="SSF51735">
    <property type="entry name" value="NAD(P)-binding Rossmann-fold domains"/>
    <property type="match status" value="1"/>
</dbReference>
<dbReference type="KEGG" id="crg:105340704"/>
<dbReference type="OrthoDB" id="37659at2759"/>
<dbReference type="FunCoup" id="K1QD88">
    <property type="interactions" value="117"/>
</dbReference>
<evidence type="ECO:0000256" key="13">
    <source>
        <dbReference type="ARBA" id="ARBA00048144"/>
    </source>
</evidence>
<evidence type="ECO:0000256" key="3">
    <source>
        <dbReference type="ARBA" id="ARBA00038968"/>
    </source>
</evidence>
<dbReference type="EC" id="1.1.1.141" evidence="3"/>
<evidence type="ECO:0000313" key="23">
    <source>
        <dbReference type="EMBL" id="EKC19471.1"/>
    </source>
</evidence>
<dbReference type="PRINTS" id="PR00080">
    <property type="entry name" value="SDRFAMILY"/>
</dbReference>
<evidence type="ECO:0000256" key="18">
    <source>
        <dbReference type="ARBA" id="ARBA00048739"/>
    </source>
</evidence>
<dbReference type="CDD" id="cd05323">
    <property type="entry name" value="ADH_SDR_c_like"/>
    <property type="match status" value="1"/>
</dbReference>
<evidence type="ECO:0000256" key="22">
    <source>
        <dbReference type="RuleBase" id="RU000363"/>
    </source>
</evidence>
<evidence type="ECO:0000256" key="12">
    <source>
        <dbReference type="ARBA" id="ARBA00048140"/>
    </source>
</evidence>
<evidence type="ECO:0000313" key="24">
    <source>
        <dbReference type="EnsemblMetazoa" id="G21861.1:cds"/>
    </source>
</evidence>
<organism evidence="23">
    <name type="scientific">Magallana gigas</name>
    <name type="common">Pacific oyster</name>
    <name type="synonym">Crassostrea gigas</name>
    <dbReference type="NCBI Taxonomy" id="29159"/>
    <lineage>
        <taxon>Eukaryota</taxon>
        <taxon>Metazoa</taxon>
        <taxon>Spiralia</taxon>
        <taxon>Lophotrochozoa</taxon>
        <taxon>Mollusca</taxon>
        <taxon>Bivalvia</taxon>
        <taxon>Autobranchia</taxon>
        <taxon>Pteriomorphia</taxon>
        <taxon>Ostreida</taxon>
        <taxon>Ostreoidea</taxon>
        <taxon>Ostreidae</taxon>
        <taxon>Magallana</taxon>
    </lineage>
</organism>
<evidence type="ECO:0000256" key="16">
    <source>
        <dbReference type="ARBA" id="ARBA00048535"/>
    </source>
</evidence>
<dbReference type="AlphaFoldDB" id="K1QD88"/>
<evidence type="ECO:0000256" key="20">
    <source>
        <dbReference type="ARBA" id="ARBA00049151"/>
    </source>
</evidence>
<dbReference type="InterPro" id="IPR020904">
    <property type="entry name" value="Sc_DH/Rdtase_CS"/>
</dbReference>
<comment type="catalytic activity">
    <reaction evidence="16">
        <text>lipoxin A4 + NAD(+) = 15-oxo-(5S,6R)-dihydroxy-(7E,9E,11Z,13E)-eicosatetraenoate + NADH + H(+)</text>
        <dbReference type="Rhea" id="RHEA:41572"/>
        <dbReference type="ChEBI" id="CHEBI:15378"/>
        <dbReference type="ChEBI" id="CHEBI:57540"/>
        <dbReference type="ChEBI" id="CHEBI:57945"/>
        <dbReference type="ChEBI" id="CHEBI:67026"/>
        <dbReference type="ChEBI" id="CHEBI:78311"/>
    </reaction>
    <physiologicalReaction direction="left-to-right" evidence="16">
        <dbReference type="Rhea" id="RHEA:41573"/>
    </physiologicalReaction>
</comment>
<dbReference type="EnsemblMetazoa" id="G21861.2">
    <property type="protein sequence ID" value="G21861.2:cds"/>
    <property type="gene ID" value="G21861"/>
</dbReference>
<dbReference type="HOGENOM" id="CLU_010194_2_16_1"/>
<comment type="catalytic activity">
    <reaction evidence="10">
        <text>resolvin D1 + NAD(+) = 8-oxoresolvin D1 + NADH + H(+)</text>
        <dbReference type="Rhea" id="RHEA:50124"/>
        <dbReference type="ChEBI" id="CHEBI:15378"/>
        <dbReference type="ChEBI" id="CHEBI:57540"/>
        <dbReference type="ChEBI" id="CHEBI:57945"/>
        <dbReference type="ChEBI" id="CHEBI:132079"/>
        <dbReference type="ChEBI" id="CHEBI:132080"/>
    </reaction>
    <physiologicalReaction direction="left-to-right" evidence="10">
        <dbReference type="Rhea" id="RHEA:50125"/>
    </physiologicalReaction>
</comment>
<reference evidence="24" key="2">
    <citation type="submission" date="2022-08" db="UniProtKB">
        <authorList>
            <consortium name="EnsemblMetazoa"/>
        </authorList>
    </citation>
    <scope>IDENTIFICATION</scope>
    <source>
        <strain evidence="24">05x7-T-G4-1.051#20</strain>
    </source>
</reference>
<evidence type="ECO:0000256" key="5">
    <source>
        <dbReference type="ARBA" id="ARBA00040276"/>
    </source>
</evidence>
<dbReference type="Pfam" id="PF00106">
    <property type="entry name" value="adh_short"/>
    <property type="match status" value="1"/>
</dbReference>
<reference evidence="23" key="1">
    <citation type="journal article" date="2012" name="Nature">
        <title>The oyster genome reveals stress adaptation and complexity of shell formation.</title>
        <authorList>
            <person name="Zhang G."/>
            <person name="Fang X."/>
            <person name="Guo X."/>
            <person name="Li L."/>
            <person name="Luo R."/>
            <person name="Xu F."/>
            <person name="Yang P."/>
            <person name="Zhang L."/>
            <person name="Wang X."/>
            <person name="Qi H."/>
            <person name="Xiong Z."/>
            <person name="Que H."/>
            <person name="Xie Y."/>
            <person name="Holland P.W."/>
            <person name="Paps J."/>
            <person name="Zhu Y."/>
            <person name="Wu F."/>
            <person name="Chen Y."/>
            <person name="Wang J."/>
            <person name="Peng C."/>
            <person name="Meng J."/>
            <person name="Yang L."/>
            <person name="Liu J."/>
            <person name="Wen B."/>
            <person name="Zhang N."/>
            <person name="Huang Z."/>
            <person name="Zhu Q."/>
            <person name="Feng Y."/>
            <person name="Mount A."/>
            <person name="Hedgecock D."/>
            <person name="Xu Z."/>
            <person name="Liu Y."/>
            <person name="Domazet-Loso T."/>
            <person name="Du Y."/>
            <person name="Sun X."/>
            <person name="Zhang S."/>
            <person name="Liu B."/>
            <person name="Cheng P."/>
            <person name="Jiang X."/>
            <person name="Li J."/>
            <person name="Fan D."/>
            <person name="Wang W."/>
            <person name="Fu W."/>
            <person name="Wang T."/>
            <person name="Wang B."/>
            <person name="Zhang J."/>
            <person name="Peng Z."/>
            <person name="Li Y."/>
            <person name="Li N."/>
            <person name="Wang J."/>
            <person name="Chen M."/>
            <person name="He Y."/>
            <person name="Tan F."/>
            <person name="Song X."/>
            <person name="Zheng Q."/>
            <person name="Huang R."/>
            <person name="Yang H."/>
            <person name="Du X."/>
            <person name="Chen L."/>
            <person name="Yang M."/>
            <person name="Gaffney P.M."/>
            <person name="Wang S."/>
            <person name="Luo L."/>
            <person name="She Z."/>
            <person name="Ming Y."/>
            <person name="Huang W."/>
            <person name="Zhang S."/>
            <person name="Huang B."/>
            <person name="Zhang Y."/>
            <person name="Qu T."/>
            <person name="Ni P."/>
            <person name="Miao G."/>
            <person name="Wang J."/>
            <person name="Wang Q."/>
            <person name="Steinberg C.E."/>
            <person name="Wang H."/>
            <person name="Li N."/>
            <person name="Qian L."/>
            <person name="Zhang G."/>
            <person name="Li Y."/>
            <person name="Yang H."/>
            <person name="Liu X."/>
            <person name="Wang J."/>
            <person name="Yin Y."/>
            <person name="Wang J."/>
        </authorList>
    </citation>
    <scope>NUCLEOTIDE SEQUENCE [LARGE SCALE GENOMIC DNA]</scope>
    <source>
        <strain evidence="23">05x7-T-G4-1.051#20</strain>
    </source>
</reference>
<dbReference type="EnsemblMetazoa" id="G21861.3">
    <property type="protein sequence ID" value="G21861.3:cds"/>
    <property type="gene ID" value="G21861"/>
</dbReference>
<sequence>MDLAGKVALVTGGSRGIGKAITEALLAQKAKVCFCDTNGELGTKTLSELQSKYGEGNAMFQTCDVSLQQPMENLFKKVKETFGCLDIVCNNAGIGGEVYPLWEKTIDVNLKGTTRGTLLALEHMRTDKGGKGGVIINISSAAGLNVNPLSPVYSATKAGIIALTRSLAMNSEVKSAGVRLNVVCPAFVDTDLIKEINDDNCLDVQKASKFIEMIGVVSKEVVVDCFMELVRDVNQNGAVVKCSKMDGTQYTSIEVKPVT</sequence>
<accession>K1QD88</accession>
<dbReference type="InterPro" id="IPR036291">
    <property type="entry name" value="NAD(P)-bd_dom_sf"/>
</dbReference>
<comment type="catalytic activity">
    <reaction evidence="19">
        <text>resolvin D2 + NAD(+) = 16-oxoresolvin D2 + NADH + H(+)</text>
        <dbReference type="Rhea" id="RHEA:53588"/>
        <dbReference type="ChEBI" id="CHEBI:15378"/>
        <dbReference type="ChEBI" id="CHEBI:57540"/>
        <dbReference type="ChEBI" id="CHEBI:57945"/>
        <dbReference type="ChEBI" id="CHEBI:133367"/>
        <dbReference type="ChEBI" id="CHEBI:137498"/>
    </reaction>
    <physiologicalReaction direction="left-to-right" evidence="19">
        <dbReference type="Rhea" id="RHEA:53589"/>
    </physiologicalReaction>
</comment>
<comment type="catalytic activity">
    <reaction evidence="15">
        <text>resolvin D2 + NAD(+) = 7-oxoresolvin D2 + NADH + H(+)</text>
        <dbReference type="Rhea" id="RHEA:53584"/>
        <dbReference type="ChEBI" id="CHEBI:15378"/>
        <dbReference type="ChEBI" id="CHEBI:57540"/>
        <dbReference type="ChEBI" id="CHEBI:57945"/>
        <dbReference type="ChEBI" id="CHEBI:133367"/>
        <dbReference type="ChEBI" id="CHEBI:137497"/>
    </reaction>
    <physiologicalReaction direction="left-to-right" evidence="15">
        <dbReference type="Rhea" id="RHEA:53585"/>
    </physiologicalReaction>
</comment>
<name>K1QD88_MAGGI</name>
<dbReference type="FunFam" id="3.40.50.720:FF:000149">
    <property type="entry name" value="15-hydroxyprostaglandin dehydrogenase [NAD(+)]"/>
    <property type="match status" value="1"/>
</dbReference>
<evidence type="ECO:0000313" key="25">
    <source>
        <dbReference type="Proteomes" id="UP000005408"/>
    </source>
</evidence>
<comment type="similarity">
    <text evidence="1 22">Belongs to the short-chain dehydrogenases/reductases (SDR) family.</text>
</comment>
<comment type="catalytic activity">
    <reaction evidence="20">
        <text>(15S)-hydroxy-(5Z,8Z,11Z,13E)-eicosatetraenoate + NAD(+) = 15-oxo-(5Z,8Z,11Z,13E)-eicosatetraenoate + NADH + H(+)</text>
        <dbReference type="Rhea" id="RHEA:23260"/>
        <dbReference type="ChEBI" id="CHEBI:15378"/>
        <dbReference type="ChEBI" id="CHEBI:57409"/>
        <dbReference type="ChEBI" id="CHEBI:57410"/>
        <dbReference type="ChEBI" id="CHEBI:57540"/>
        <dbReference type="ChEBI" id="CHEBI:57945"/>
        <dbReference type="EC" id="1.1.1.232"/>
    </reaction>
    <physiologicalReaction direction="left-to-right" evidence="20">
        <dbReference type="Rhea" id="RHEA:23261"/>
    </physiologicalReaction>
</comment>
<dbReference type="EnsemblMetazoa" id="G21861.4">
    <property type="protein sequence ID" value="G21861.4:cds"/>
    <property type="gene ID" value="G21861"/>
</dbReference>
<dbReference type="PANTHER" id="PTHR44229">
    <property type="entry name" value="15-HYDROXYPROSTAGLANDIN DEHYDROGENASE [NAD(+)]"/>
    <property type="match status" value="1"/>
</dbReference>
<dbReference type="EC" id="1.1.1.232" evidence="4"/>
<evidence type="ECO:0000256" key="21">
    <source>
        <dbReference type="ARBA" id="ARBA00049188"/>
    </source>
</evidence>